<feature type="compositionally biased region" description="Low complexity" evidence="1">
    <location>
        <begin position="282"/>
        <end position="291"/>
    </location>
</feature>
<feature type="region of interest" description="Disordered" evidence="1">
    <location>
        <begin position="270"/>
        <end position="294"/>
    </location>
</feature>
<dbReference type="EMBL" id="JBIUYY010000012">
    <property type="protein sequence ID" value="MFJ2824455.1"/>
    <property type="molecule type" value="Genomic_DNA"/>
</dbReference>
<evidence type="ECO:0000259" key="2">
    <source>
        <dbReference type="Pfam" id="PF00656"/>
    </source>
</evidence>
<dbReference type="Proteomes" id="UP001617351">
    <property type="component" value="Unassembled WGS sequence"/>
</dbReference>
<name>A0ABW8ERB4_STRT5</name>
<feature type="domain" description="Peptidase C14 caspase" evidence="2">
    <location>
        <begin position="13"/>
        <end position="240"/>
    </location>
</feature>
<dbReference type="Gene3D" id="3.40.50.1460">
    <property type="match status" value="1"/>
</dbReference>
<organism evidence="3 4">
    <name type="scientific">Streptomyces toxytricini</name>
    <name type="common">Actinomyces toxytricini</name>
    <dbReference type="NCBI Taxonomy" id="67369"/>
    <lineage>
        <taxon>Bacteria</taxon>
        <taxon>Bacillati</taxon>
        <taxon>Actinomycetota</taxon>
        <taxon>Actinomycetes</taxon>
        <taxon>Kitasatosporales</taxon>
        <taxon>Streptomycetaceae</taxon>
        <taxon>Streptomyces</taxon>
    </lineage>
</organism>
<dbReference type="InterPro" id="IPR011600">
    <property type="entry name" value="Pept_C14_caspase"/>
</dbReference>
<proteinExistence type="predicted"/>
<comment type="caution">
    <text evidence="3">The sequence shown here is derived from an EMBL/GenBank/DDBJ whole genome shotgun (WGS) entry which is preliminary data.</text>
</comment>
<gene>
    <name evidence="3" type="ORF">ACIO7M_25525</name>
</gene>
<sequence length="512" mass="52522">MAELSAAEPAQVHAVVVGIEHFGRVPNGNWDLAGAAADAMRFARWLRRRGVPAENITLMLAPVPAAQAAFNAEAHALGIDVRFVVSRDHIMDGFRPRPEAPVGDLLYVYWGGHGVLDHGDRRLLLCPDAHDADQRCIDLHQLREYLTRPDVVQFRQQVFLVDACATFREVNSGPSGPAVAAFPAGPKQAVDQFLLLAAATGQAALQDEARGTGAFSDAAMTWLEERSPGLAPDLAALSAHLEEHFDGSGPDGSALQTPVTMELLAPGGRGKVVALRPPSGPAPAAESAPEARAPRRRGGLVAVGVAAAVAVAAGGTVYGLMSPGKGGDGKGGSAPAAAAPGAASPSAPPSPSPSGSATPSGSPSAQPAAAPASGTPAPSAQPTAVQPAGPPKVCASAQPIASVPEVVAAPCYVLDGGRVTMIAEVRSTRPVDVTVYLWLTAKDDPRHLFPAGGTAQQTRRVATAREDVLEPVGIALPPGKYEVHMYVTPKGEPAPSPTNPAVTGRSQGFTYP</sequence>
<reference evidence="3 4" key="1">
    <citation type="submission" date="2024-10" db="EMBL/GenBank/DDBJ databases">
        <title>The Natural Products Discovery Center: Release of the First 8490 Sequenced Strains for Exploring Actinobacteria Biosynthetic Diversity.</title>
        <authorList>
            <person name="Kalkreuter E."/>
            <person name="Kautsar S.A."/>
            <person name="Yang D."/>
            <person name="Bader C.D."/>
            <person name="Teijaro C.N."/>
            <person name="Fluegel L."/>
            <person name="Davis C.M."/>
            <person name="Simpson J.R."/>
            <person name="Lauterbach L."/>
            <person name="Steele A.D."/>
            <person name="Gui C."/>
            <person name="Meng S."/>
            <person name="Li G."/>
            <person name="Viehrig K."/>
            <person name="Ye F."/>
            <person name="Su P."/>
            <person name="Kiefer A.F."/>
            <person name="Nichols A."/>
            <person name="Cepeda A.J."/>
            <person name="Yan W."/>
            <person name="Fan B."/>
            <person name="Jiang Y."/>
            <person name="Adhikari A."/>
            <person name="Zheng C.-J."/>
            <person name="Schuster L."/>
            <person name="Cowan T.M."/>
            <person name="Smanski M.J."/>
            <person name="Chevrette M.G."/>
            <person name="De Carvalho L.P.S."/>
            <person name="Shen B."/>
        </authorList>
    </citation>
    <scope>NUCLEOTIDE SEQUENCE [LARGE SCALE GENOMIC DNA]</scope>
    <source>
        <strain evidence="3 4">NPDC087220</strain>
    </source>
</reference>
<feature type="region of interest" description="Disordered" evidence="1">
    <location>
        <begin position="326"/>
        <end position="394"/>
    </location>
</feature>
<protein>
    <submittedName>
        <fullName evidence="3">Caspase family protein</fullName>
    </submittedName>
</protein>
<feature type="compositionally biased region" description="Low complexity" evidence="1">
    <location>
        <begin position="333"/>
        <end position="345"/>
    </location>
</feature>
<dbReference type="RefSeq" id="WP_402384831.1">
    <property type="nucleotide sequence ID" value="NZ_JBIUYY010000012.1"/>
</dbReference>
<accession>A0ABW8ERB4</accession>
<feature type="compositionally biased region" description="Low complexity" evidence="1">
    <location>
        <begin position="353"/>
        <end position="384"/>
    </location>
</feature>
<dbReference type="Pfam" id="PF00656">
    <property type="entry name" value="Peptidase_C14"/>
    <property type="match status" value="1"/>
</dbReference>
<keyword evidence="4" id="KW-1185">Reference proteome</keyword>
<evidence type="ECO:0000313" key="4">
    <source>
        <dbReference type="Proteomes" id="UP001617351"/>
    </source>
</evidence>
<feature type="compositionally biased region" description="Polar residues" evidence="1">
    <location>
        <begin position="499"/>
        <end position="512"/>
    </location>
</feature>
<evidence type="ECO:0000256" key="1">
    <source>
        <dbReference type="SAM" id="MobiDB-lite"/>
    </source>
</evidence>
<feature type="region of interest" description="Disordered" evidence="1">
    <location>
        <begin position="490"/>
        <end position="512"/>
    </location>
</feature>
<evidence type="ECO:0000313" key="3">
    <source>
        <dbReference type="EMBL" id="MFJ2824455.1"/>
    </source>
</evidence>